<accession>A0A814NTZ3</accession>
<dbReference type="AlphaFoldDB" id="A0A814NTZ3"/>
<feature type="compositionally biased region" description="Pro residues" evidence="5">
    <location>
        <begin position="167"/>
        <end position="178"/>
    </location>
</feature>
<evidence type="ECO:0000256" key="5">
    <source>
        <dbReference type="SAM" id="MobiDB-lite"/>
    </source>
</evidence>
<comment type="caution">
    <text evidence="7">The sequence shown here is derived from an EMBL/GenBank/DDBJ whole genome shotgun (WGS) entry which is preliminary data.</text>
</comment>
<dbReference type="Gene3D" id="2.60.40.2690">
    <property type="match status" value="1"/>
</dbReference>
<evidence type="ECO:0000256" key="2">
    <source>
        <dbReference type="ARBA" id="ARBA00022771"/>
    </source>
</evidence>
<dbReference type="PANTHER" id="PTHR23205">
    <property type="entry name" value="SPLICING FACTOR 3A SUBUNIT 2"/>
    <property type="match status" value="1"/>
</dbReference>
<dbReference type="GO" id="GO:0005686">
    <property type="term" value="C:U2 snRNP"/>
    <property type="evidence" value="ECO:0007669"/>
    <property type="project" value="TreeGrafter"/>
</dbReference>
<dbReference type="Pfam" id="PF16835">
    <property type="entry name" value="SF3A2"/>
    <property type="match status" value="1"/>
</dbReference>
<organism evidence="7 8">
    <name type="scientific">Rotaria sordida</name>
    <dbReference type="NCBI Taxonomy" id="392033"/>
    <lineage>
        <taxon>Eukaryota</taxon>
        <taxon>Metazoa</taxon>
        <taxon>Spiralia</taxon>
        <taxon>Gnathifera</taxon>
        <taxon>Rotifera</taxon>
        <taxon>Eurotatoria</taxon>
        <taxon>Bdelloidea</taxon>
        <taxon>Philodinida</taxon>
        <taxon>Philodinidae</taxon>
        <taxon>Rotaria</taxon>
    </lineage>
</organism>
<reference evidence="7" key="1">
    <citation type="submission" date="2021-02" db="EMBL/GenBank/DDBJ databases">
        <authorList>
            <person name="Nowell W R."/>
        </authorList>
    </citation>
    <scope>NUCLEOTIDE SEQUENCE</scope>
</reference>
<feature type="domain" description="SF3A2" evidence="6">
    <location>
        <begin position="46"/>
        <end position="140"/>
    </location>
</feature>
<dbReference type="GO" id="GO:0000245">
    <property type="term" value="P:spliceosomal complex assembly"/>
    <property type="evidence" value="ECO:0007669"/>
    <property type="project" value="TreeGrafter"/>
</dbReference>
<evidence type="ECO:0000259" key="6">
    <source>
        <dbReference type="Pfam" id="PF16835"/>
    </source>
</evidence>
<dbReference type="Proteomes" id="UP000663864">
    <property type="component" value="Unassembled WGS sequence"/>
</dbReference>
<evidence type="ECO:0000256" key="4">
    <source>
        <dbReference type="ARBA" id="ARBA00023242"/>
    </source>
</evidence>
<dbReference type="FunFam" id="2.60.40.2690:FF:000001">
    <property type="entry name" value="Splicing factor 3a, subunit 2"/>
    <property type="match status" value="1"/>
</dbReference>
<evidence type="ECO:0000256" key="3">
    <source>
        <dbReference type="ARBA" id="ARBA00022833"/>
    </source>
</evidence>
<evidence type="ECO:0000313" key="8">
    <source>
        <dbReference type="Proteomes" id="UP000663864"/>
    </source>
</evidence>
<evidence type="ECO:0000256" key="1">
    <source>
        <dbReference type="ARBA" id="ARBA00022723"/>
    </source>
</evidence>
<sequence>MKAKVSSLSSSFEIFLARRAARENQQSSDIVQPIKPHYEVRKFIKIGRPGYKVTKQRDPDTKQQSLLFQIDYPEISDNIVPKHRFMSGFEQHVEAPDRRWQYLLFAAEPYETIAFKIPSREVDKSEGKFWTYYNTETKQFFLQFAFKLESNKYSSDHASSTGRSYGPAPPAPPSSLRG</sequence>
<evidence type="ECO:0000313" key="7">
    <source>
        <dbReference type="EMBL" id="CAF1096604.1"/>
    </source>
</evidence>
<dbReference type="PANTHER" id="PTHR23205:SF0">
    <property type="entry name" value="SPLICING FACTOR 3A SUBUNIT 2"/>
    <property type="match status" value="1"/>
</dbReference>
<keyword evidence="3" id="KW-0862">Zinc</keyword>
<dbReference type="InterPro" id="IPR052092">
    <property type="entry name" value="SF3A2"/>
</dbReference>
<keyword evidence="2" id="KW-0863">Zinc-finger</keyword>
<dbReference type="EMBL" id="CAJNOT010000859">
    <property type="protein sequence ID" value="CAF1096604.1"/>
    <property type="molecule type" value="Genomic_DNA"/>
</dbReference>
<protein>
    <recommendedName>
        <fullName evidence="6">SF3A2 domain-containing protein</fullName>
    </recommendedName>
</protein>
<keyword evidence="1" id="KW-0479">Metal-binding</keyword>
<dbReference type="GO" id="GO:0071013">
    <property type="term" value="C:catalytic step 2 spliceosome"/>
    <property type="evidence" value="ECO:0007669"/>
    <property type="project" value="TreeGrafter"/>
</dbReference>
<keyword evidence="4" id="KW-0539">Nucleus</keyword>
<dbReference type="SMART" id="SM01050">
    <property type="entry name" value="CactinC_cactus"/>
    <property type="match status" value="1"/>
</dbReference>
<gene>
    <name evidence="7" type="ORF">ZHD862_LOCUS17369</name>
</gene>
<name>A0A814NTZ3_9BILA</name>
<dbReference type="GO" id="GO:0071004">
    <property type="term" value="C:U2-type prespliceosome"/>
    <property type="evidence" value="ECO:0007669"/>
    <property type="project" value="TreeGrafter"/>
</dbReference>
<feature type="region of interest" description="Disordered" evidence="5">
    <location>
        <begin position="154"/>
        <end position="178"/>
    </location>
</feature>
<dbReference type="InterPro" id="IPR031781">
    <property type="entry name" value="SF3A2_dom"/>
</dbReference>
<proteinExistence type="predicted"/>
<feature type="compositionally biased region" description="Polar residues" evidence="5">
    <location>
        <begin position="154"/>
        <end position="163"/>
    </location>
</feature>
<dbReference type="GO" id="GO:0008270">
    <property type="term" value="F:zinc ion binding"/>
    <property type="evidence" value="ECO:0007669"/>
    <property type="project" value="UniProtKB-KW"/>
</dbReference>